<evidence type="ECO:0000256" key="1">
    <source>
        <dbReference type="SAM" id="MobiDB-lite"/>
    </source>
</evidence>
<reference evidence="2" key="1">
    <citation type="journal article" date="2005" name="PLoS Biol.">
        <title>The genomes of Oryza sativa: a history of duplications.</title>
        <authorList>
            <person name="Yu J."/>
            <person name="Wang J."/>
            <person name="Lin W."/>
            <person name="Li S."/>
            <person name="Li H."/>
            <person name="Zhou J."/>
            <person name="Ni P."/>
            <person name="Dong W."/>
            <person name="Hu S."/>
            <person name="Zeng C."/>
            <person name="Zhang J."/>
            <person name="Zhang Y."/>
            <person name="Li R."/>
            <person name="Xu Z."/>
            <person name="Li S."/>
            <person name="Li X."/>
            <person name="Zheng H."/>
            <person name="Cong L."/>
            <person name="Lin L."/>
            <person name="Yin J."/>
            <person name="Geng J."/>
            <person name="Li G."/>
            <person name="Shi J."/>
            <person name="Liu J."/>
            <person name="Lv H."/>
            <person name="Li J."/>
            <person name="Wang J."/>
            <person name="Deng Y."/>
            <person name="Ran L."/>
            <person name="Shi X."/>
            <person name="Wang X."/>
            <person name="Wu Q."/>
            <person name="Li C."/>
            <person name="Ren X."/>
            <person name="Wang J."/>
            <person name="Wang X."/>
            <person name="Li D."/>
            <person name="Liu D."/>
            <person name="Zhang X."/>
            <person name="Ji Z."/>
            <person name="Zhao W."/>
            <person name="Sun Y."/>
            <person name="Zhang Z."/>
            <person name="Bao J."/>
            <person name="Han Y."/>
            <person name="Dong L."/>
            <person name="Ji J."/>
            <person name="Chen P."/>
            <person name="Wu S."/>
            <person name="Liu J."/>
            <person name="Xiao Y."/>
            <person name="Bu D."/>
            <person name="Tan J."/>
            <person name="Yang L."/>
            <person name="Ye C."/>
            <person name="Zhang J."/>
            <person name="Xu J."/>
            <person name="Zhou Y."/>
            <person name="Yu Y."/>
            <person name="Zhang B."/>
            <person name="Zhuang S."/>
            <person name="Wei H."/>
            <person name="Liu B."/>
            <person name="Lei M."/>
            <person name="Yu H."/>
            <person name="Li Y."/>
            <person name="Xu H."/>
            <person name="Wei S."/>
            <person name="He X."/>
            <person name="Fang L."/>
            <person name="Zhang Z."/>
            <person name="Zhang Y."/>
            <person name="Huang X."/>
            <person name="Su Z."/>
            <person name="Tong W."/>
            <person name="Li J."/>
            <person name="Tong Z."/>
            <person name="Li S."/>
            <person name="Ye J."/>
            <person name="Wang L."/>
            <person name="Fang L."/>
            <person name="Lei T."/>
            <person name="Chen C."/>
            <person name="Chen H."/>
            <person name="Xu Z."/>
            <person name="Li H."/>
            <person name="Huang H."/>
            <person name="Zhang F."/>
            <person name="Xu H."/>
            <person name="Li N."/>
            <person name="Zhao C."/>
            <person name="Li S."/>
            <person name="Dong L."/>
            <person name="Huang Y."/>
            <person name="Li L."/>
            <person name="Xi Y."/>
            <person name="Qi Q."/>
            <person name="Li W."/>
            <person name="Zhang B."/>
            <person name="Hu W."/>
            <person name="Zhang Y."/>
            <person name="Tian X."/>
            <person name="Jiao Y."/>
            <person name="Liang X."/>
            <person name="Jin J."/>
            <person name="Gao L."/>
            <person name="Zheng W."/>
            <person name="Hao B."/>
            <person name="Liu S."/>
            <person name="Wang W."/>
            <person name="Yuan L."/>
            <person name="Cao M."/>
            <person name="McDermott J."/>
            <person name="Samudrala R."/>
            <person name="Wang J."/>
            <person name="Wong G.K."/>
            <person name="Yang H."/>
        </authorList>
    </citation>
    <scope>NUCLEOTIDE SEQUENCE [LARGE SCALE GENOMIC DNA]</scope>
</reference>
<feature type="region of interest" description="Disordered" evidence="1">
    <location>
        <begin position="130"/>
        <end position="155"/>
    </location>
</feature>
<feature type="region of interest" description="Disordered" evidence="1">
    <location>
        <begin position="40"/>
        <end position="112"/>
    </location>
</feature>
<reference evidence="2" key="2">
    <citation type="submission" date="2008-12" db="EMBL/GenBank/DDBJ databases">
        <title>Improved gene annotation of the rice (Oryza sativa) genomes.</title>
        <authorList>
            <person name="Wang J."/>
            <person name="Li R."/>
            <person name="Fan W."/>
            <person name="Huang Q."/>
            <person name="Zhang J."/>
            <person name="Zhou Y."/>
            <person name="Hu Y."/>
            <person name="Zi S."/>
            <person name="Li J."/>
            <person name="Ni P."/>
            <person name="Zheng H."/>
            <person name="Zhang Y."/>
            <person name="Zhao M."/>
            <person name="Hao Q."/>
            <person name="McDermott J."/>
            <person name="Samudrala R."/>
            <person name="Kristiansen K."/>
            <person name="Wong G.K.-S."/>
        </authorList>
    </citation>
    <scope>NUCLEOTIDE SEQUENCE</scope>
</reference>
<feature type="compositionally biased region" description="Gly residues" evidence="1">
    <location>
        <begin position="43"/>
        <end position="66"/>
    </location>
</feature>
<dbReference type="HOGENOM" id="CLU_1698434_0_0_1"/>
<gene>
    <name evidence="2" type="ORF">OsJ_36597</name>
</gene>
<evidence type="ECO:0000313" key="2">
    <source>
        <dbReference type="EMBL" id="EEE53468.1"/>
    </source>
</evidence>
<protein>
    <submittedName>
        <fullName evidence="2">Uncharacterized protein</fullName>
    </submittedName>
</protein>
<proteinExistence type="predicted"/>
<dbReference type="EMBL" id="CM000149">
    <property type="protein sequence ID" value="EEE53468.1"/>
    <property type="molecule type" value="Genomic_DNA"/>
</dbReference>
<sequence>MSVHSDSVRQSRRRSELNRLGSSCMYTYLPAHLSLLAGRPRRGGGGGGDVDGGGGDASMIGGGGGVSPARCTGNVTAGRKPSRRTATSGDGEGKKKSTHTTQDAGMISGARHRPVARSAAADPCEPSMAAAGTALAGRRSRMRRRRCRRAAHRTC</sequence>
<feature type="compositionally biased region" description="Basic residues" evidence="1">
    <location>
        <begin position="138"/>
        <end position="155"/>
    </location>
</feature>
<dbReference type="AlphaFoldDB" id="A0A8J8XJ28"/>
<dbReference type="Gramene" id="Os12t0572601-01">
    <property type="protein sequence ID" value="Os12t0572601-01"/>
    <property type="gene ID" value="Os12g0572601"/>
</dbReference>
<dbReference type="Proteomes" id="UP000007752">
    <property type="component" value="Chromosome 12"/>
</dbReference>
<organism evidence="2">
    <name type="scientific">Oryza sativa subsp. japonica</name>
    <name type="common">Rice</name>
    <dbReference type="NCBI Taxonomy" id="39947"/>
    <lineage>
        <taxon>Eukaryota</taxon>
        <taxon>Viridiplantae</taxon>
        <taxon>Streptophyta</taxon>
        <taxon>Embryophyta</taxon>
        <taxon>Tracheophyta</taxon>
        <taxon>Spermatophyta</taxon>
        <taxon>Magnoliopsida</taxon>
        <taxon>Liliopsida</taxon>
        <taxon>Poales</taxon>
        <taxon>Poaceae</taxon>
        <taxon>BOP clade</taxon>
        <taxon>Oryzoideae</taxon>
        <taxon>Oryzeae</taxon>
        <taxon>Oryzinae</taxon>
        <taxon>Oryza</taxon>
        <taxon>Oryza sativa</taxon>
    </lineage>
</organism>
<name>A0A8J8XJ28_ORYSJ</name>
<accession>A0A8J8XJ28</accession>